<evidence type="ECO:0000313" key="11">
    <source>
        <dbReference type="EMBL" id="PWA39269.1"/>
    </source>
</evidence>
<evidence type="ECO:0000256" key="10">
    <source>
        <dbReference type="ARBA" id="ARBA00023136"/>
    </source>
</evidence>
<keyword evidence="5" id="KW-0479">Metal-binding</keyword>
<dbReference type="InterPro" id="IPR050651">
    <property type="entry name" value="Plant_Cytochrome_P450_Monoox"/>
</dbReference>
<dbReference type="EMBL" id="PKPP01014786">
    <property type="protein sequence ID" value="PWA39269.1"/>
    <property type="molecule type" value="Genomic_DNA"/>
</dbReference>
<dbReference type="PANTHER" id="PTHR47947">
    <property type="entry name" value="CYTOCHROME P450 82C3-RELATED"/>
    <property type="match status" value="1"/>
</dbReference>
<evidence type="ECO:0000256" key="9">
    <source>
        <dbReference type="ARBA" id="ARBA00023033"/>
    </source>
</evidence>
<keyword evidence="9" id="KW-0503">Monooxygenase</keyword>
<gene>
    <name evidence="11" type="ORF">CTI12_AA572930</name>
</gene>
<dbReference type="GO" id="GO:0020037">
    <property type="term" value="F:heme binding"/>
    <property type="evidence" value="ECO:0007669"/>
    <property type="project" value="InterPro"/>
</dbReference>
<comment type="caution">
    <text evidence="11">The sequence shown here is derived from an EMBL/GenBank/DDBJ whole genome shotgun (WGS) entry which is preliminary data.</text>
</comment>
<keyword evidence="6" id="KW-1133">Transmembrane helix</keyword>
<dbReference type="AlphaFoldDB" id="A0A2U1KR85"/>
<evidence type="ECO:0000256" key="5">
    <source>
        <dbReference type="ARBA" id="ARBA00022723"/>
    </source>
</evidence>
<evidence type="ECO:0000256" key="1">
    <source>
        <dbReference type="ARBA" id="ARBA00001971"/>
    </source>
</evidence>
<dbReference type="OrthoDB" id="2789670at2759"/>
<dbReference type="InterPro" id="IPR036396">
    <property type="entry name" value="Cyt_P450_sf"/>
</dbReference>
<dbReference type="GO" id="GO:0016705">
    <property type="term" value="F:oxidoreductase activity, acting on paired donors, with incorporation or reduction of molecular oxygen"/>
    <property type="evidence" value="ECO:0007669"/>
    <property type="project" value="InterPro"/>
</dbReference>
<proteinExistence type="predicted"/>
<dbReference type="STRING" id="35608.A0A2U1KR85"/>
<dbReference type="Gene3D" id="1.10.630.10">
    <property type="entry name" value="Cytochrome P450"/>
    <property type="match status" value="1"/>
</dbReference>
<keyword evidence="4" id="KW-0812">Transmembrane</keyword>
<dbReference type="Pfam" id="PF00067">
    <property type="entry name" value="p450"/>
    <property type="match status" value="1"/>
</dbReference>
<reference evidence="11 12" key="1">
    <citation type="journal article" date="2018" name="Mol. Plant">
        <title>The genome of Artemisia annua provides insight into the evolution of Asteraceae family and artemisinin biosynthesis.</title>
        <authorList>
            <person name="Shen Q."/>
            <person name="Zhang L."/>
            <person name="Liao Z."/>
            <person name="Wang S."/>
            <person name="Yan T."/>
            <person name="Shi P."/>
            <person name="Liu M."/>
            <person name="Fu X."/>
            <person name="Pan Q."/>
            <person name="Wang Y."/>
            <person name="Lv Z."/>
            <person name="Lu X."/>
            <person name="Zhang F."/>
            <person name="Jiang W."/>
            <person name="Ma Y."/>
            <person name="Chen M."/>
            <person name="Hao X."/>
            <person name="Li L."/>
            <person name="Tang Y."/>
            <person name="Lv G."/>
            <person name="Zhou Y."/>
            <person name="Sun X."/>
            <person name="Brodelius P.E."/>
            <person name="Rose J.K.C."/>
            <person name="Tang K."/>
        </authorList>
    </citation>
    <scope>NUCLEOTIDE SEQUENCE [LARGE SCALE GENOMIC DNA]</scope>
    <source>
        <strain evidence="12">cv. Huhao1</strain>
        <tissue evidence="11">Leaf</tissue>
    </source>
</reference>
<evidence type="ECO:0000313" key="12">
    <source>
        <dbReference type="Proteomes" id="UP000245207"/>
    </source>
</evidence>
<dbReference type="GO" id="GO:0005506">
    <property type="term" value="F:iron ion binding"/>
    <property type="evidence" value="ECO:0007669"/>
    <property type="project" value="InterPro"/>
</dbReference>
<evidence type="ECO:0000256" key="6">
    <source>
        <dbReference type="ARBA" id="ARBA00022989"/>
    </source>
</evidence>
<keyword evidence="12" id="KW-1185">Reference proteome</keyword>
<dbReference type="GO" id="GO:0004497">
    <property type="term" value="F:monooxygenase activity"/>
    <property type="evidence" value="ECO:0007669"/>
    <property type="project" value="UniProtKB-KW"/>
</dbReference>
<evidence type="ECO:0000256" key="3">
    <source>
        <dbReference type="ARBA" id="ARBA00022617"/>
    </source>
</evidence>
<protein>
    <submittedName>
        <fullName evidence="11">Cytochrome P450</fullName>
    </submittedName>
</protein>
<name>A0A2U1KR85_ARTAN</name>
<dbReference type="Proteomes" id="UP000245207">
    <property type="component" value="Unassembled WGS sequence"/>
</dbReference>
<dbReference type="GO" id="GO:0016020">
    <property type="term" value="C:membrane"/>
    <property type="evidence" value="ECO:0007669"/>
    <property type="project" value="UniProtKB-SubCell"/>
</dbReference>
<dbReference type="PANTHER" id="PTHR47947:SF26">
    <property type="entry name" value="CYTOCHROME P450"/>
    <property type="match status" value="1"/>
</dbReference>
<evidence type="ECO:0000256" key="8">
    <source>
        <dbReference type="ARBA" id="ARBA00023004"/>
    </source>
</evidence>
<evidence type="ECO:0000256" key="2">
    <source>
        <dbReference type="ARBA" id="ARBA00004370"/>
    </source>
</evidence>
<comment type="cofactor">
    <cofactor evidence="1">
        <name>heme</name>
        <dbReference type="ChEBI" id="CHEBI:30413"/>
    </cofactor>
</comment>
<keyword evidence="7" id="KW-0560">Oxidoreductase</keyword>
<accession>A0A2U1KR85</accession>
<comment type="subcellular location">
    <subcellularLocation>
        <location evidence="2">Membrane</location>
    </subcellularLocation>
</comment>
<dbReference type="InterPro" id="IPR001128">
    <property type="entry name" value="Cyt_P450"/>
</dbReference>
<keyword evidence="10" id="KW-0472">Membrane</keyword>
<sequence>MDMYRTWSKDKGSSTMVMVDIKEWLENFILNMVLRMLFGSSFSSEIQNADQFKNAIKRFLELLGAFVPSDIVPSLKWLDLGGFEKKMTETAKEIDVIVDEWLQVHKKKIKSTQKVDGSKDQVFIATLFSRVQEELKLDLCSFSVDAIVKSTCLAIFAAASHTTTVTLTWALALIVNNPPSIIHGFELQNPSNELIDMTESPGFTTPKATPLELLVAPRLLPQMYGEST</sequence>
<dbReference type="SUPFAM" id="SSF48264">
    <property type="entry name" value="Cytochrome P450"/>
    <property type="match status" value="1"/>
</dbReference>
<evidence type="ECO:0000256" key="7">
    <source>
        <dbReference type="ARBA" id="ARBA00023002"/>
    </source>
</evidence>
<organism evidence="11 12">
    <name type="scientific">Artemisia annua</name>
    <name type="common">Sweet wormwood</name>
    <dbReference type="NCBI Taxonomy" id="35608"/>
    <lineage>
        <taxon>Eukaryota</taxon>
        <taxon>Viridiplantae</taxon>
        <taxon>Streptophyta</taxon>
        <taxon>Embryophyta</taxon>
        <taxon>Tracheophyta</taxon>
        <taxon>Spermatophyta</taxon>
        <taxon>Magnoliopsida</taxon>
        <taxon>eudicotyledons</taxon>
        <taxon>Gunneridae</taxon>
        <taxon>Pentapetalae</taxon>
        <taxon>asterids</taxon>
        <taxon>campanulids</taxon>
        <taxon>Asterales</taxon>
        <taxon>Asteraceae</taxon>
        <taxon>Asteroideae</taxon>
        <taxon>Anthemideae</taxon>
        <taxon>Artemisiinae</taxon>
        <taxon>Artemisia</taxon>
    </lineage>
</organism>
<keyword evidence="8" id="KW-0408">Iron</keyword>
<evidence type="ECO:0000256" key="4">
    <source>
        <dbReference type="ARBA" id="ARBA00022692"/>
    </source>
</evidence>
<keyword evidence="3" id="KW-0349">Heme</keyword>